<dbReference type="GO" id="GO:0015074">
    <property type="term" value="P:DNA integration"/>
    <property type="evidence" value="ECO:0007669"/>
    <property type="project" value="UniProtKB-KW"/>
</dbReference>
<comment type="similarity">
    <text evidence="1">Belongs to the 'phage' integrase family.</text>
</comment>
<dbReference type="SUPFAM" id="SSF56349">
    <property type="entry name" value="DNA breaking-rejoining enzymes"/>
    <property type="match status" value="1"/>
</dbReference>
<dbReference type="Gene3D" id="3.30.160.390">
    <property type="entry name" value="Integrase, DNA-binding domain"/>
    <property type="match status" value="1"/>
</dbReference>
<keyword evidence="3" id="KW-0238">DNA-binding</keyword>
<evidence type="ECO:0000259" key="4">
    <source>
        <dbReference type="Pfam" id="PF13356"/>
    </source>
</evidence>
<keyword evidence="2" id="KW-0229">DNA integration</keyword>
<protein>
    <submittedName>
        <fullName evidence="6">DUF4102 domain-containing protein</fullName>
    </submittedName>
</protein>
<reference evidence="6 7" key="1">
    <citation type="submission" date="2019-12" db="EMBL/GenBank/DDBJ databases">
        <title>Enteriobacteria Tanzani isolates_8377-8380.</title>
        <authorList>
            <person name="Subbiah M."/>
            <person name="Call D."/>
        </authorList>
    </citation>
    <scope>NUCLEOTIDE SEQUENCE [LARGE SCALE GENOMIC DNA]</scope>
    <source>
        <strain evidence="6 7">8379wE2</strain>
    </source>
</reference>
<dbReference type="InterPro" id="IPR053876">
    <property type="entry name" value="Phage_int_M"/>
</dbReference>
<comment type="caution">
    <text evidence="6">The sequence shown here is derived from an EMBL/GenBank/DDBJ whole genome shotgun (WGS) entry which is preliminary data.</text>
</comment>
<name>A0A2H9EG59_ECOLX</name>
<feature type="domain" description="Integrase DNA-binding" evidence="4">
    <location>
        <begin position="3"/>
        <end position="87"/>
    </location>
</feature>
<dbReference type="PANTHER" id="PTHR30629:SF9">
    <property type="entry name" value="PROTEIN INTB-RELATED"/>
    <property type="match status" value="1"/>
</dbReference>
<evidence type="ECO:0000313" key="7">
    <source>
        <dbReference type="Proteomes" id="UP000460875"/>
    </source>
</evidence>
<dbReference type="InterPro" id="IPR050808">
    <property type="entry name" value="Phage_Integrase"/>
</dbReference>
<dbReference type="Proteomes" id="UP000460875">
    <property type="component" value="Unassembled WGS sequence"/>
</dbReference>
<proteinExistence type="inferred from homology"/>
<gene>
    <name evidence="6" type="ORF">GP975_06105</name>
</gene>
<dbReference type="Pfam" id="PF13356">
    <property type="entry name" value="Arm-DNA-bind_3"/>
    <property type="match status" value="1"/>
</dbReference>
<dbReference type="PANTHER" id="PTHR30629">
    <property type="entry name" value="PROPHAGE INTEGRASE"/>
    <property type="match status" value="1"/>
</dbReference>
<evidence type="ECO:0000313" key="6">
    <source>
        <dbReference type="EMBL" id="MWR37657.1"/>
    </source>
</evidence>
<evidence type="ECO:0000259" key="5">
    <source>
        <dbReference type="Pfam" id="PF22022"/>
    </source>
</evidence>
<feature type="domain" description="Phage integrase central" evidence="5">
    <location>
        <begin position="98"/>
        <end position="176"/>
    </location>
</feature>
<dbReference type="InterPro" id="IPR025166">
    <property type="entry name" value="Integrase_DNA_bind_dom"/>
</dbReference>
<evidence type="ECO:0000256" key="2">
    <source>
        <dbReference type="ARBA" id="ARBA00022908"/>
    </source>
</evidence>
<accession>A0A2H9EG59</accession>
<dbReference type="InterPro" id="IPR038488">
    <property type="entry name" value="Integrase_DNA-bd_sf"/>
</dbReference>
<evidence type="ECO:0000256" key="3">
    <source>
        <dbReference type="ARBA" id="ARBA00023125"/>
    </source>
</evidence>
<evidence type="ECO:0000256" key="1">
    <source>
        <dbReference type="ARBA" id="ARBA00008857"/>
    </source>
</evidence>
<dbReference type="InterPro" id="IPR010998">
    <property type="entry name" value="Integrase_recombinase_N"/>
</dbReference>
<organism evidence="6 7">
    <name type="scientific">Escherichia coli</name>
    <dbReference type="NCBI Taxonomy" id="562"/>
    <lineage>
        <taxon>Bacteria</taxon>
        <taxon>Pseudomonadati</taxon>
        <taxon>Pseudomonadota</taxon>
        <taxon>Gammaproteobacteria</taxon>
        <taxon>Enterobacterales</taxon>
        <taxon>Enterobacteriaceae</taxon>
        <taxon>Escherichia</taxon>
    </lineage>
</organism>
<dbReference type="EMBL" id="WTQT01000055">
    <property type="protein sequence ID" value="MWR37657.1"/>
    <property type="molecule type" value="Genomic_DNA"/>
</dbReference>
<sequence length="176" mass="19942">MSLNDSKIRKLKPYSRPVKLSDSHGLYLLVNPGGSRIWYLKYRFNGKESRVSLGAYPLVSLAEARQQRDGIRKLLAQNINPAQQRMAEKAACSPEKCFKAVALAWHKTNKKWSADYAARILASMENHIFPAVGHLPVAKLKTQDFTALLRVIEDKGFLEVASRTRQQLSNIMRYAV</sequence>
<dbReference type="GO" id="GO:0003677">
    <property type="term" value="F:DNA binding"/>
    <property type="evidence" value="ECO:0007669"/>
    <property type="project" value="UniProtKB-KW"/>
</dbReference>
<dbReference type="AlphaFoldDB" id="A0A2H9EG59"/>
<dbReference type="InterPro" id="IPR011010">
    <property type="entry name" value="DNA_brk_join_enz"/>
</dbReference>
<dbReference type="Gene3D" id="1.10.150.130">
    <property type="match status" value="1"/>
</dbReference>
<dbReference type="Pfam" id="PF22022">
    <property type="entry name" value="Phage_int_M"/>
    <property type="match status" value="1"/>
</dbReference>